<dbReference type="OrthoDB" id="276323at2759"/>
<evidence type="ECO:0000259" key="10">
    <source>
        <dbReference type="PROSITE" id="PS50802"/>
    </source>
</evidence>
<evidence type="ECO:0000256" key="9">
    <source>
        <dbReference type="SAM" id="MobiDB-lite"/>
    </source>
</evidence>
<evidence type="ECO:0000256" key="5">
    <source>
        <dbReference type="ARBA" id="ARBA00022786"/>
    </source>
</evidence>
<evidence type="ECO:0000313" key="11">
    <source>
        <dbReference type="EMBL" id="CAD7273484.1"/>
    </source>
</evidence>
<dbReference type="Gene3D" id="1.20.1300.20">
    <property type="entry name" value="Peptidase C65 Otubain, subdomain 2"/>
    <property type="match status" value="1"/>
</dbReference>
<feature type="domain" description="OTU" evidence="10">
    <location>
        <begin position="95"/>
        <end position="297"/>
    </location>
</feature>
<dbReference type="EMBL" id="CAJPEX010000135">
    <property type="protein sequence ID" value="CAG0913636.1"/>
    <property type="molecule type" value="Genomic_DNA"/>
</dbReference>
<keyword evidence="8" id="KW-0175">Coiled coil</keyword>
<dbReference type="PROSITE" id="PS50802">
    <property type="entry name" value="OTU"/>
    <property type="match status" value="1"/>
</dbReference>
<dbReference type="Pfam" id="PF05794">
    <property type="entry name" value="Tcp11"/>
    <property type="match status" value="1"/>
</dbReference>
<dbReference type="Gene3D" id="3.30.200.60">
    <property type="entry name" value="Peptidase C65 Otubain, subdomain 1"/>
    <property type="match status" value="1"/>
</dbReference>
<dbReference type="GO" id="GO:0004843">
    <property type="term" value="F:cysteine-type deubiquitinase activity"/>
    <property type="evidence" value="ECO:0007669"/>
    <property type="project" value="UniProtKB-EC"/>
</dbReference>
<dbReference type="GO" id="GO:0007165">
    <property type="term" value="P:signal transduction"/>
    <property type="evidence" value="ECO:0007669"/>
    <property type="project" value="TreeGrafter"/>
</dbReference>
<evidence type="ECO:0000256" key="8">
    <source>
        <dbReference type="SAM" id="Coils"/>
    </source>
</evidence>
<dbReference type="PANTHER" id="PTHR12832">
    <property type="entry name" value="TESTIS-SPECIFIC PROTEIN PBS13 T-COMPLEX 11"/>
    <property type="match status" value="1"/>
</dbReference>
<dbReference type="InterPro" id="IPR042468">
    <property type="entry name" value="Peptidase_C65_otubain_sub1"/>
</dbReference>
<dbReference type="EC" id="3.4.19.12" evidence="3"/>
<keyword evidence="4" id="KW-0645">Protease</keyword>
<evidence type="ECO:0000256" key="2">
    <source>
        <dbReference type="ARBA" id="ARBA00010954"/>
    </source>
</evidence>
<evidence type="ECO:0000256" key="6">
    <source>
        <dbReference type="ARBA" id="ARBA00022801"/>
    </source>
</evidence>
<dbReference type="Pfam" id="PF10275">
    <property type="entry name" value="Peptidase_C65"/>
    <property type="match status" value="1"/>
</dbReference>
<dbReference type="InterPro" id="IPR003323">
    <property type="entry name" value="OTU_dom"/>
</dbReference>
<protein>
    <recommendedName>
        <fullName evidence="3">ubiquitinyl hydrolase 1</fullName>
        <ecNumber evidence="3">3.4.19.12</ecNumber>
    </recommendedName>
</protein>
<reference evidence="11" key="1">
    <citation type="submission" date="2020-11" db="EMBL/GenBank/DDBJ databases">
        <authorList>
            <person name="Tran Van P."/>
        </authorList>
    </citation>
    <scope>NUCLEOTIDE SEQUENCE</scope>
</reference>
<feature type="region of interest" description="Disordered" evidence="9">
    <location>
        <begin position="327"/>
        <end position="352"/>
    </location>
</feature>
<keyword evidence="12" id="KW-1185">Reference proteome</keyword>
<dbReference type="AlphaFoldDB" id="A0A7R9BGE3"/>
<evidence type="ECO:0000313" key="12">
    <source>
        <dbReference type="Proteomes" id="UP000678499"/>
    </source>
</evidence>
<evidence type="ECO:0000256" key="3">
    <source>
        <dbReference type="ARBA" id="ARBA00012759"/>
    </source>
</evidence>
<accession>A0A7R9BGE3</accession>
<feature type="compositionally biased region" description="Basic and acidic residues" evidence="9">
    <location>
        <begin position="338"/>
        <end position="351"/>
    </location>
</feature>
<organism evidence="11">
    <name type="scientific">Notodromas monacha</name>
    <dbReference type="NCBI Taxonomy" id="399045"/>
    <lineage>
        <taxon>Eukaryota</taxon>
        <taxon>Metazoa</taxon>
        <taxon>Ecdysozoa</taxon>
        <taxon>Arthropoda</taxon>
        <taxon>Crustacea</taxon>
        <taxon>Oligostraca</taxon>
        <taxon>Ostracoda</taxon>
        <taxon>Podocopa</taxon>
        <taxon>Podocopida</taxon>
        <taxon>Cypridocopina</taxon>
        <taxon>Cypridoidea</taxon>
        <taxon>Cyprididae</taxon>
        <taxon>Notodromas</taxon>
    </lineage>
</organism>
<dbReference type="InterPro" id="IPR042467">
    <property type="entry name" value="Peptidase_C65_otubain_sub2"/>
</dbReference>
<comment type="similarity">
    <text evidence="2">Belongs to the TCP11 family.</text>
</comment>
<keyword evidence="5" id="KW-0833">Ubl conjugation pathway</keyword>
<name>A0A7R9BGE3_9CRUS</name>
<proteinExistence type="inferred from homology"/>
<dbReference type="SUPFAM" id="SSF54001">
    <property type="entry name" value="Cysteine proteinases"/>
    <property type="match status" value="1"/>
</dbReference>
<gene>
    <name evidence="11" type="ORF">NMOB1V02_LOCUS1368</name>
</gene>
<sequence>MDVAADQAASASQAVSGSNAADFASLIMDNPDGDVFKTELSLKAMLSKQEEIADEIAQKSAMVGDAEPVTHLKKEYHERDKKVPARIDALASTYESMRMIRPDGNAFYRAFAFAYFESLLDDIDELMNAQDIIRRAREDLIALGYPLFSFEIFYDVVYHVLKSLRHGITRDDLLAFFNHPLVHSVVAFLRLVTSAHLKLDSEYYMKFYHWSKKDLEAFCAKEVEPMNIEAEDIQMTALAARFGIATRVEYVEPTEVTERTWGKPITRVRVNKDYLEGWDPRIYMISRPGQFDILYKIGRSPSSRRHGRCKIVLVRFFGTLNGSERKAGHMEYNGSAKRQLDSDETSNDKENAAANFETTPKKSLVTKIADRVNITSDAIFGISSSPPRFVSLEEIIKATKGVENMALAHEIAVDQNFKLEEKANPSSPLEDKVKQMMNKAFFDVLRSKLNESPPDFTMALDLLREIKEDLHACLMPHNTRTKEEIDTKMDSQLLKQQADAGQLEIMPYLQYCVSIMAKICCRVRDDAIMEMTRMTDIPDLFRNVLETLKSMKLDLANFTISAIRPHLQAQSVEYERKKFSEFLKACPSGLENTTNWLKKHCDEMRKSESLPNFADATQRKILIARIITSAYLELLTWTSSDSYPETCSLDFARFISLGEMLQSVSLLGTVMLITMMNAGQIPQGLPGFRETLKKKLKILLEDESAEKTELEEKLRGAGEVIAKDIDEALVAHSPLGVVGDVRLSVEVKASLIDQIASAADPNHNIRKLVEQRIRGFLEIIINSATASPTKFPPGLTSVHEELKELAAMFLQLTVHNRRVFMSYYADIINKEFGIAPFGQE</sequence>
<keyword evidence="7" id="KW-0788">Thiol protease</keyword>
<dbReference type="GO" id="GO:0006508">
    <property type="term" value="P:proteolysis"/>
    <property type="evidence" value="ECO:0007669"/>
    <property type="project" value="UniProtKB-KW"/>
</dbReference>
<dbReference type="InterPro" id="IPR019400">
    <property type="entry name" value="Peptidase_C65_otubain"/>
</dbReference>
<evidence type="ECO:0000256" key="1">
    <source>
        <dbReference type="ARBA" id="ARBA00000707"/>
    </source>
</evidence>
<keyword evidence="6" id="KW-0378">Hydrolase</keyword>
<dbReference type="InterPro" id="IPR008862">
    <property type="entry name" value="Tcp11"/>
</dbReference>
<dbReference type="EMBL" id="OA882172">
    <property type="protein sequence ID" value="CAD7273484.1"/>
    <property type="molecule type" value="Genomic_DNA"/>
</dbReference>
<dbReference type="Proteomes" id="UP000678499">
    <property type="component" value="Unassembled WGS sequence"/>
</dbReference>
<comment type="catalytic activity">
    <reaction evidence="1">
        <text>Thiol-dependent hydrolysis of ester, thioester, amide, peptide and isopeptide bonds formed by the C-terminal Gly of ubiquitin (a 76-residue protein attached to proteins as an intracellular targeting signal).</text>
        <dbReference type="EC" id="3.4.19.12"/>
    </reaction>
</comment>
<feature type="coiled-coil region" evidence="8">
    <location>
        <begin position="693"/>
        <end position="720"/>
    </location>
</feature>
<dbReference type="PANTHER" id="PTHR12832:SF11">
    <property type="entry name" value="LD23868P"/>
    <property type="match status" value="1"/>
</dbReference>
<dbReference type="InterPro" id="IPR038765">
    <property type="entry name" value="Papain-like_cys_pep_sf"/>
</dbReference>
<evidence type="ECO:0000256" key="7">
    <source>
        <dbReference type="ARBA" id="ARBA00022807"/>
    </source>
</evidence>
<evidence type="ECO:0000256" key="4">
    <source>
        <dbReference type="ARBA" id="ARBA00022670"/>
    </source>
</evidence>